<proteinExistence type="predicted"/>
<sequence>MMRRVAVDFTWYFDKAVHAGPKARKDVTRTLKSEGYETVTLFYPSSKNPKSASRKRAAMLMRLYFTKLIGAKEVIFQYPSMLPVWYLRFLKYQGIKVILLIHDLDRLRQGHQDLSRLERNTFNAASGLIVHTPSMADYLQSQGIKAPQQILYLFDYYTDTDSFRQPENIGSIVFCGNLGKSGFLSVFDEQNWNLPTYLYGVGAKKQYGNPDVHYMGVFQADDPSDIEGAWGLVWDGPDADTCSTSPIGRYLSYNTSHKISLYLATGKPVIIWSGCALAQWIVDRGLGIAIDSLHEIAGKLKDISQAEYSSYAVRVSGIQRELLSGDFLKQILTPCRC</sequence>
<comment type="caution">
    <text evidence="4">The sequence shown here is derived from an EMBL/GenBank/DDBJ whole genome shotgun (WGS) entry which is preliminary data.</text>
</comment>
<dbReference type="AlphaFoldDB" id="A0A4Q0U9X5"/>
<dbReference type="Gene3D" id="3.40.50.2000">
    <property type="entry name" value="Glycogen Phosphorylase B"/>
    <property type="match status" value="2"/>
</dbReference>
<dbReference type="InterPro" id="IPR058591">
    <property type="entry name" value="Gtf3_N"/>
</dbReference>
<dbReference type="Pfam" id="PF26334">
    <property type="entry name" value="Gtf3_N"/>
    <property type="match status" value="1"/>
</dbReference>
<feature type="domain" description="Glucosyltransferase 3-like N-terminal" evidence="2">
    <location>
        <begin position="16"/>
        <end position="147"/>
    </location>
</feature>
<evidence type="ECO:0000313" key="5">
    <source>
        <dbReference type="Proteomes" id="UP000711407"/>
    </source>
</evidence>
<reference evidence="4" key="2">
    <citation type="submission" date="2021-09" db="EMBL/GenBank/DDBJ databases">
        <authorList>
            <person name="Gilroy R."/>
        </authorList>
    </citation>
    <scope>NUCLEOTIDE SEQUENCE</scope>
    <source>
        <strain evidence="4">4100</strain>
    </source>
</reference>
<feature type="domain" description="Glucosyltransferase 3-like C-terminal" evidence="3">
    <location>
        <begin position="172"/>
        <end position="333"/>
    </location>
</feature>
<evidence type="ECO:0000259" key="3">
    <source>
        <dbReference type="Pfam" id="PF26337"/>
    </source>
</evidence>
<evidence type="ECO:0000313" key="4">
    <source>
        <dbReference type="EMBL" id="HJE39914.1"/>
    </source>
</evidence>
<keyword evidence="1" id="KW-0808">Transferase</keyword>
<dbReference type="SUPFAM" id="SSF53756">
    <property type="entry name" value="UDP-Glycosyltransferase/glycogen phosphorylase"/>
    <property type="match status" value="1"/>
</dbReference>
<evidence type="ECO:0000259" key="2">
    <source>
        <dbReference type="Pfam" id="PF26334"/>
    </source>
</evidence>
<dbReference type="Proteomes" id="UP000711407">
    <property type="component" value="Unassembled WGS sequence"/>
</dbReference>
<dbReference type="GO" id="GO:0016757">
    <property type="term" value="F:glycosyltransferase activity"/>
    <property type="evidence" value="ECO:0007669"/>
    <property type="project" value="UniProtKB-ARBA"/>
</dbReference>
<name>A0A4Q0U9X5_9BACT</name>
<protein>
    <submittedName>
        <fullName evidence="4">Uncharacterized protein</fullName>
    </submittedName>
</protein>
<accession>A0A4Q0U9X5</accession>
<dbReference type="EMBL" id="DYXT01000047">
    <property type="protein sequence ID" value="HJE39914.1"/>
    <property type="molecule type" value="Genomic_DNA"/>
</dbReference>
<reference evidence="4" key="1">
    <citation type="journal article" date="2021" name="PeerJ">
        <title>Extensive microbial diversity within the chicken gut microbiome revealed by metagenomics and culture.</title>
        <authorList>
            <person name="Gilroy R."/>
            <person name="Ravi A."/>
            <person name="Getino M."/>
            <person name="Pursley I."/>
            <person name="Horton D.L."/>
            <person name="Alikhan N.F."/>
            <person name="Baker D."/>
            <person name="Gharbi K."/>
            <person name="Hall N."/>
            <person name="Watson M."/>
            <person name="Adriaenssens E.M."/>
            <person name="Foster-Nyarko E."/>
            <person name="Jarju S."/>
            <person name="Secka A."/>
            <person name="Antonio M."/>
            <person name="Oren A."/>
            <person name="Chaudhuri R.R."/>
            <person name="La Ragione R."/>
            <person name="Hildebrand F."/>
            <person name="Pallen M.J."/>
        </authorList>
    </citation>
    <scope>NUCLEOTIDE SEQUENCE</scope>
    <source>
        <strain evidence="4">4100</strain>
    </source>
</reference>
<dbReference type="PIRSF" id="PIRSF007023">
    <property type="entry name" value="UDP-Galf_transf"/>
    <property type="match status" value="1"/>
</dbReference>
<dbReference type="Pfam" id="PF26337">
    <property type="entry name" value="Gtf3_C"/>
    <property type="match status" value="1"/>
</dbReference>
<evidence type="ECO:0000256" key="1">
    <source>
        <dbReference type="ARBA" id="ARBA00022679"/>
    </source>
</evidence>
<gene>
    <name evidence="4" type="ORF">K8V47_09185</name>
</gene>
<dbReference type="InterPro" id="IPR058592">
    <property type="entry name" value="Gtf3_C"/>
</dbReference>
<organism evidence="4 5">
    <name type="scientific">Candidatus Amulumruptor caecigallinarius</name>
    <dbReference type="NCBI Taxonomy" id="2109911"/>
    <lineage>
        <taxon>Bacteria</taxon>
        <taxon>Pseudomonadati</taxon>
        <taxon>Bacteroidota</taxon>
        <taxon>Bacteroidia</taxon>
        <taxon>Bacteroidales</taxon>
        <taxon>Muribaculaceae</taxon>
        <taxon>Candidatus Amulumruptor</taxon>
    </lineage>
</organism>